<gene>
    <name evidence="1" type="ORF">PGTUg99_032292</name>
</gene>
<sequence>MWRVCCPGLEGGGGPLMIGPLSQALSGGYQLYNAVWPVATVPPRRGVGVSASHSLNDSLASLYVGLSVVGIWT</sequence>
<dbReference type="AlphaFoldDB" id="A0A5B0SM24"/>
<comment type="caution">
    <text evidence="1">The sequence shown here is derived from an EMBL/GenBank/DDBJ whole genome shotgun (WGS) entry which is preliminary data.</text>
</comment>
<protein>
    <submittedName>
        <fullName evidence="1">Uncharacterized protein</fullName>
    </submittedName>
</protein>
<dbReference type="Proteomes" id="UP000325313">
    <property type="component" value="Unassembled WGS sequence"/>
</dbReference>
<organism evidence="1 2">
    <name type="scientific">Puccinia graminis f. sp. tritici</name>
    <dbReference type="NCBI Taxonomy" id="56615"/>
    <lineage>
        <taxon>Eukaryota</taxon>
        <taxon>Fungi</taxon>
        <taxon>Dikarya</taxon>
        <taxon>Basidiomycota</taxon>
        <taxon>Pucciniomycotina</taxon>
        <taxon>Pucciniomycetes</taxon>
        <taxon>Pucciniales</taxon>
        <taxon>Pucciniaceae</taxon>
        <taxon>Puccinia</taxon>
    </lineage>
</organism>
<evidence type="ECO:0000313" key="2">
    <source>
        <dbReference type="Proteomes" id="UP000325313"/>
    </source>
</evidence>
<evidence type="ECO:0000313" key="1">
    <source>
        <dbReference type="EMBL" id="KAA1138635.1"/>
    </source>
</evidence>
<proteinExistence type="predicted"/>
<accession>A0A5B0SM24</accession>
<reference evidence="1 2" key="1">
    <citation type="submission" date="2019-05" db="EMBL/GenBank/DDBJ databases">
        <title>Emergence of the Ug99 lineage of the wheat stem rust pathogen through somatic hybridization.</title>
        <authorList>
            <person name="Li F."/>
            <person name="Upadhyaya N.M."/>
            <person name="Sperschneider J."/>
            <person name="Matny O."/>
            <person name="Nguyen-Phuc H."/>
            <person name="Mago R."/>
            <person name="Raley C."/>
            <person name="Miller M.E."/>
            <person name="Silverstein K.A.T."/>
            <person name="Henningsen E."/>
            <person name="Hirsch C.D."/>
            <person name="Visser B."/>
            <person name="Pretorius Z.A."/>
            <person name="Steffenson B.J."/>
            <person name="Schwessinger B."/>
            <person name="Dodds P.N."/>
            <person name="Figueroa M."/>
        </authorList>
    </citation>
    <scope>NUCLEOTIDE SEQUENCE [LARGE SCALE GENOMIC DNA]</scope>
    <source>
        <strain evidence="1 2">Ug99</strain>
    </source>
</reference>
<dbReference type="EMBL" id="VDEP01000002">
    <property type="protein sequence ID" value="KAA1138635.1"/>
    <property type="molecule type" value="Genomic_DNA"/>
</dbReference>
<name>A0A5B0SM24_PUCGR</name>